<accession>A0A2Z3GSR6</accession>
<reference evidence="2 3" key="1">
    <citation type="submission" date="2018-01" db="EMBL/GenBank/DDBJ databases">
        <title>G. obscuriglobus.</title>
        <authorList>
            <person name="Franke J."/>
            <person name="Blomberg W."/>
            <person name="Selmecki A."/>
        </authorList>
    </citation>
    <scope>NUCLEOTIDE SEQUENCE [LARGE SCALE GENOMIC DNA]</scope>
    <source>
        <strain evidence="2 3">DSM 5831</strain>
    </source>
</reference>
<keyword evidence="3" id="KW-1185">Reference proteome</keyword>
<feature type="compositionally biased region" description="Polar residues" evidence="1">
    <location>
        <begin position="1"/>
        <end position="20"/>
    </location>
</feature>
<organism evidence="2 3">
    <name type="scientific">Gemmata obscuriglobus</name>
    <dbReference type="NCBI Taxonomy" id="114"/>
    <lineage>
        <taxon>Bacteria</taxon>
        <taxon>Pseudomonadati</taxon>
        <taxon>Planctomycetota</taxon>
        <taxon>Planctomycetia</taxon>
        <taxon>Gemmatales</taxon>
        <taxon>Gemmataceae</taxon>
        <taxon>Gemmata</taxon>
    </lineage>
</organism>
<protein>
    <submittedName>
        <fullName evidence="2">Uncharacterized protein</fullName>
    </submittedName>
</protein>
<dbReference type="AlphaFoldDB" id="A0A2Z3GSR6"/>
<dbReference type="KEGG" id="gog:C1280_00005"/>
<dbReference type="EMBL" id="CP025958">
    <property type="protein sequence ID" value="AWM35561.1"/>
    <property type="molecule type" value="Genomic_DNA"/>
</dbReference>
<proteinExistence type="predicted"/>
<evidence type="ECO:0000313" key="3">
    <source>
        <dbReference type="Proteomes" id="UP000245802"/>
    </source>
</evidence>
<name>A0A2Z3GSR6_9BACT</name>
<evidence type="ECO:0000313" key="2">
    <source>
        <dbReference type="EMBL" id="AWM35561.1"/>
    </source>
</evidence>
<dbReference type="RefSeq" id="WP_109570709.1">
    <property type="nucleotide sequence ID" value="NZ_CP025958.1"/>
</dbReference>
<sequence>MRTRSPSGNDGNNGHASSASRFAPSMPPVSRLRELVGTSRWYAWPLRRRPWKPPWVHELVGTSRWYAWRRSSLGSQCSDWLFSESR</sequence>
<dbReference type="Proteomes" id="UP000245802">
    <property type="component" value="Chromosome"/>
</dbReference>
<gene>
    <name evidence="2" type="ORF">C1280_00005</name>
</gene>
<feature type="region of interest" description="Disordered" evidence="1">
    <location>
        <begin position="1"/>
        <end position="26"/>
    </location>
</feature>
<evidence type="ECO:0000256" key="1">
    <source>
        <dbReference type="SAM" id="MobiDB-lite"/>
    </source>
</evidence>